<organism evidence="2 3">
    <name type="scientific">Roseibacillus persicicus</name>
    <dbReference type="NCBI Taxonomy" id="454148"/>
    <lineage>
        <taxon>Bacteria</taxon>
        <taxon>Pseudomonadati</taxon>
        <taxon>Verrucomicrobiota</taxon>
        <taxon>Verrucomicrobiia</taxon>
        <taxon>Verrucomicrobiales</taxon>
        <taxon>Verrucomicrobiaceae</taxon>
        <taxon>Roseibacillus</taxon>
    </lineage>
</organism>
<dbReference type="InterPro" id="IPR012341">
    <property type="entry name" value="6hp_glycosidase-like_sf"/>
</dbReference>
<keyword evidence="3" id="KW-1185">Reference proteome</keyword>
<dbReference type="PANTHER" id="PTHR23403:SF1">
    <property type="entry name" value="TREHALASE"/>
    <property type="match status" value="1"/>
</dbReference>
<evidence type="ECO:0000259" key="1">
    <source>
        <dbReference type="Pfam" id="PF22422"/>
    </source>
</evidence>
<dbReference type="InterPro" id="IPR001661">
    <property type="entry name" value="Glyco_hydro_37"/>
</dbReference>
<protein>
    <recommendedName>
        <fullName evidence="1">Mannosylglycerate hydrolase MGH1-like glycoside hydrolase domain-containing protein</fullName>
    </recommendedName>
</protein>
<dbReference type="Proteomes" id="UP000644507">
    <property type="component" value="Unassembled WGS sequence"/>
</dbReference>
<sequence length="418" mass="47583">MNGELMTSLPLQELLRNAPSAGDIAERFSLLLEPLKKRVVREPAGCLSYPYLIPSGFYQQMWDWDGFFMGCHFAHQGQADKLKHWVLNFLDHVEDDGHVSGCITPEGPREIMGRFSAKPFLSQGAWIASKAEGGDVSWLKDQYQGLCRVLNYRIHNQRDEESGLYFWMNAMQSGADNNPALNYDGEDPRSYLACDISAYQVRELEAQSLIAGALGLESEAAEWKESAEQLRAAILDKLWCPEDQAFYNIDRETGQLYRRMSYSSFVPLFAKLAPEEDGRAMIKRYLLTEEHMKSPFGFRSLSRSDPDYNNENIIIPFSNWQGPVWPIANYLYSVALHHYGFEAENEWLAVVQGTLLADDIEKYGTMHENYDAETGAPLAPSHDHRTPEGDIVGFVSWNLCIENLLEGVVNDRWMLLDL</sequence>
<evidence type="ECO:0000313" key="3">
    <source>
        <dbReference type="Proteomes" id="UP000644507"/>
    </source>
</evidence>
<gene>
    <name evidence="2" type="ORF">GCM10007100_18700</name>
</gene>
<reference evidence="2" key="2">
    <citation type="submission" date="2020-09" db="EMBL/GenBank/DDBJ databases">
        <authorList>
            <person name="Sun Q."/>
            <person name="Kim S."/>
        </authorList>
    </citation>
    <scope>NUCLEOTIDE SEQUENCE</scope>
    <source>
        <strain evidence="2">KCTC 12988</strain>
    </source>
</reference>
<dbReference type="InterPro" id="IPR008928">
    <property type="entry name" value="6-hairpin_glycosidase_sf"/>
</dbReference>
<comment type="caution">
    <text evidence="2">The sequence shown here is derived from an EMBL/GenBank/DDBJ whole genome shotgun (WGS) entry which is preliminary data.</text>
</comment>
<dbReference type="SUPFAM" id="SSF48208">
    <property type="entry name" value="Six-hairpin glycosidases"/>
    <property type="match status" value="1"/>
</dbReference>
<accession>A0A918WJ86</accession>
<dbReference type="EMBL" id="BMXI01000007">
    <property type="protein sequence ID" value="GHC52626.1"/>
    <property type="molecule type" value="Genomic_DNA"/>
</dbReference>
<proteinExistence type="predicted"/>
<dbReference type="PANTHER" id="PTHR23403">
    <property type="entry name" value="TREHALASE"/>
    <property type="match status" value="1"/>
</dbReference>
<dbReference type="GO" id="GO:0005993">
    <property type="term" value="P:trehalose catabolic process"/>
    <property type="evidence" value="ECO:0007669"/>
    <property type="project" value="TreeGrafter"/>
</dbReference>
<dbReference type="AlphaFoldDB" id="A0A918WJ86"/>
<dbReference type="Pfam" id="PF22422">
    <property type="entry name" value="MGH1-like_GH"/>
    <property type="match status" value="1"/>
</dbReference>
<dbReference type="InterPro" id="IPR054491">
    <property type="entry name" value="MGH1-like_GH"/>
</dbReference>
<reference evidence="2" key="1">
    <citation type="journal article" date="2014" name="Int. J. Syst. Evol. Microbiol.">
        <title>Complete genome sequence of Corynebacterium casei LMG S-19264T (=DSM 44701T), isolated from a smear-ripened cheese.</title>
        <authorList>
            <consortium name="US DOE Joint Genome Institute (JGI-PGF)"/>
            <person name="Walter F."/>
            <person name="Albersmeier A."/>
            <person name="Kalinowski J."/>
            <person name="Ruckert C."/>
        </authorList>
    </citation>
    <scope>NUCLEOTIDE SEQUENCE</scope>
    <source>
        <strain evidence="2">KCTC 12988</strain>
    </source>
</reference>
<name>A0A918WJ86_9BACT</name>
<evidence type="ECO:0000313" key="2">
    <source>
        <dbReference type="EMBL" id="GHC52626.1"/>
    </source>
</evidence>
<feature type="domain" description="Mannosylglycerate hydrolase MGH1-like glycoside hydrolase" evidence="1">
    <location>
        <begin position="58"/>
        <end position="379"/>
    </location>
</feature>
<dbReference type="Gene3D" id="1.50.10.10">
    <property type="match status" value="1"/>
</dbReference>
<dbReference type="RefSeq" id="WP_189569677.1">
    <property type="nucleotide sequence ID" value="NZ_BMXI01000007.1"/>
</dbReference>
<dbReference type="GO" id="GO:0004555">
    <property type="term" value="F:alpha,alpha-trehalase activity"/>
    <property type="evidence" value="ECO:0007669"/>
    <property type="project" value="InterPro"/>
</dbReference>